<comment type="caution">
    <text evidence="1">The sequence shown here is derived from an EMBL/GenBank/DDBJ whole genome shotgun (WGS) entry which is preliminary data.</text>
</comment>
<protein>
    <recommendedName>
        <fullName evidence="3">2'-5' RNA ligase</fullName>
    </recommendedName>
</protein>
<dbReference type="SUPFAM" id="SSF55144">
    <property type="entry name" value="LigT-like"/>
    <property type="match status" value="1"/>
</dbReference>
<gene>
    <name evidence="1" type="ORF">ETSY1_07275</name>
</gene>
<proteinExistence type="predicted"/>
<evidence type="ECO:0008006" key="3">
    <source>
        <dbReference type="Google" id="ProtNLM"/>
    </source>
</evidence>
<dbReference type="EMBL" id="AZHW01000231">
    <property type="protein sequence ID" value="ETX01449.1"/>
    <property type="molecule type" value="Genomic_DNA"/>
</dbReference>
<evidence type="ECO:0000313" key="1">
    <source>
        <dbReference type="EMBL" id="ETX01449.1"/>
    </source>
</evidence>
<dbReference type="InterPro" id="IPR009097">
    <property type="entry name" value="Cyclic_Pdiesterase"/>
</dbReference>
<dbReference type="Gene3D" id="3.90.1140.10">
    <property type="entry name" value="Cyclic phosphodiesterase"/>
    <property type="match status" value="1"/>
</dbReference>
<reference evidence="1 2" key="1">
    <citation type="journal article" date="2014" name="Nature">
        <title>An environmental bacterial taxon with a large and distinct metabolic repertoire.</title>
        <authorList>
            <person name="Wilson M.C."/>
            <person name="Mori T."/>
            <person name="Ruckert C."/>
            <person name="Uria A.R."/>
            <person name="Helf M.J."/>
            <person name="Takada K."/>
            <person name="Gernert C."/>
            <person name="Steffens U.A."/>
            <person name="Heycke N."/>
            <person name="Schmitt S."/>
            <person name="Rinke C."/>
            <person name="Helfrich E.J."/>
            <person name="Brachmann A.O."/>
            <person name="Gurgui C."/>
            <person name="Wakimoto T."/>
            <person name="Kracht M."/>
            <person name="Crusemann M."/>
            <person name="Hentschel U."/>
            <person name="Abe I."/>
            <person name="Matsunaga S."/>
            <person name="Kalinowski J."/>
            <person name="Takeyama H."/>
            <person name="Piel J."/>
        </authorList>
    </citation>
    <scope>NUCLEOTIDE SEQUENCE [LARGE SCALE GENOMIC DNA]</scope>
    <source>
        <strain evidence="2">TSY1</strain>
    </source>
</reference>
<dbReference type="PANTHER" id="PTHR37474:SF1">
    <property type="entry name" value="2'-5' RNA LIGASE FAMILY PROTEIN"/>
    <property type="match status" value="1"/>
</dbReference>
<organism evidence="1 2">
    <name type="scientific">Entotheonella factor</name>
    <dbReference type="NCBI Taxonomy" id="1429438"/>
    <lineage>
        <taxon>Bacteria</taxon>
        <taxon>Pseudomonadati</taxon>
        <taxon>Nitrospinota/Tectimicrobiota group</taxon>
        <taxon>Candidatus Tectimicrobiota</taxon>
        <taxon>Candidatus Entotheonellia</taxon>
        <taxon>Candidatus Entotheonellales</taxon>
        <taxon>Candidatus Entotheonellaceae</taxon>
        <taxon>Candidatus Entotheonella</taxon>
    </lineage>
</organism>
<dbReference type="Pfam" id="PF13563">
    <property type="entry name" value="2_5_RNA_ligase2"/>
    <property type="match status" value="1"/>
</dbReference>
<dbReference type="HOGENOM" id="CLU_2380849_0_0_7"/>
<accession>W4LTS1</accession>
<evidence type="ECO:0000313" key="2">
    <source>
        <dbReference type="Proteomes" id="UP000019141"/>
    </source>
</evidence>
<dbReference type="AlphaFoldDB" id="W4LTS1"/>
<dbReference type="PANTHER" id="PTHR37474">
    <property type="entry name" value="RNA LIGASE/CYCLIC NUCLEOTIDE PHOSPHODIESTERASE"/>
    <property type="match status" value="1"/>
</dbReference>
<keyword evidence="2" id="KW-1185">Reference proteome</keyword>
<name>W4LTS1_ENTF1</name>
<sequence>MSHSKTHQTSVVAMPSSDIWEPIQTIRREHDRQIHRWMPHINMLYPFYPREQFQAERVIPRLEAACQQVAGFEVTLATFRYFTHGAKRATGSLR</sequence>
<dbReference type="Proteomes" id="UP000019141">
    <property type="component" value="Unassembled WGS sequence"/>
</dbReference>